<dbReference type="GeneID" id="102803810"/>
<name>A0ABM0MDC1_SACKO</name>
<accession>A0ABM0MDC1</accession>
<evidence type="ECO:0000313" key="2">
    <source>
        <dbReference type="Proteomes" id="UP000694865"/>
    </source>
</evidence>
<dbReference type="Gene3D" id="2.10.25.10">
    <property type="entry name" value="Laminin"/>
    <property type="match status" value="1"/>
</dbReference>
<organism evidence="2 3">
    <name type="scientific">Saccoglossus kowalevskii</name>
    <name type="common">Acorn worm</name>
    <dbReference type="NCBI Taxonomy" id="10224"/>
    <lineage>
        <taxon>Eukaryota</taxon>
        <taxon>Metazoa</taxon>
        <taxon>Hemichordata</taxon>
        <taxon>Enteropneusta</taxon>
        <taxon>Harrimaniidae</taxon>
        <taxon>Saccoglossus</taxon>
    </lineage>
</organism>
<keyword evidence="1" id="KW-1133">Transmembrane helix</keyword>
<evidence type="ECO:0000313" key="3">
    <source>
        <dbReference type="RefSeq" id="XP_006818012.1"/>
    </source>
</evidence>
<sequence>MPPSALFESRCYTQCSEHGRCMNGACHCNEGYGGADCSVVLSQPPSVLWIKGDRHHGMCDARNEDCQLVSLIGDNLLNSNALSCHYAITELVNGNWSETTVDNLHQTETIFMSFREVHCQLSEPIVTIAHSEEKGTTFATVMVYVSNDMGTTLSNGMVLTTYDSRCILCNGNGMCRMKKNTCQINGHCYSSGQYHPSDYTMQCVPGTSQDSWTVEDDTPIDLVIGLSVGAMILVVALVIGVAWFCKNPRNIK</sequence>
<dbReference type="Pfam" id="PF23106">
    <property type="entry name" value="EGF_Teneurin"/>
    <property type="match status" value="1"/>
</dbReference>
<protein>
    <submittedName>
        <fullName evidence="3">Uncharacterized protein LOC102803810</fullName>
    </submittedName>
</protein>
<dbReference type="Proteomes" id="UP000694865">
    <property type="component" value="Unplaced"/>
</dbReference>
<dbReference type="RefSeq" id="XP_006818012.1">
    <property type="nucleotide sequence ID" value="XM_006817949.1"/>
</dbReference>
<reference evidence="3" key="1">
    <citation type="submission" date="2025-08" db="UniProtKB">
        <authorList>
            <consortium name="RefSeq"/>
        </authorList>
    </citation>
    <scope>IDENTIFICATION</scope>
    <source>
        <tissue evidence="3">Testes</tissue>
    </source>
</reference>
<keyword evidence="1" id="KW-0472">Membrane</keyword>
<feature type="transmembrane region" description="Helical" evidence="1">
    <location>
        <begin position="222"/>
        <end position="245"/>
    </location>
</feature>
<keyword evidence="2" id="KW-1185">Reference proteome</keyword>
<keyword evidence="1" id="KW-0812">Transmembrane</keyword>
<proteinExistence type="predicted"/>
<gene>
    <name evidence="3" type="primary">LOC102803810</name>
</gene>
<evidence type="ECO:0000256" key="1">
    <source>
        <dbReference type="SAM" id="Phobius"/>
    </source>
</evidence>